<gene>
    <name evidence="3" type="ORF">WMO39_04205</name>
</gene>
<reference evidence="3 4" key="1">
    <citation type="submission" date="2024-03" db="EMBL/GenBank/DDBJ databases">
        <title>Human intestinal bacterial collection.</title>
        <authorList>
            <person name="Pauvert C."/>
            <person name="Hitch T.C.A."/>
            <person name="Clavel T."/>
        </authorList>
    </citation>
    <scope>NUCLEOTIDE SEQUENCE [LARGE SCALE GENOMIC DNA]</scope>
    <source>
        <strain evidence="3 4">CLA-JM-H38</strain>
    </source>
</reference>
<accession>A0ABV1F838</accession>
<feature type="region of interest" description="Disordered" evidence="1">
    <location>
        <begin position="296"/>
        <end position="322"/>
    </location>
</feature>
<dbReference type="SUPFAM" id="SSF63446">
    <property type="entry name" value="Type I dockerin domain"/>
    <property type="match status" value="1"/>
</dbReference>
<dbReference type="EMBL" id="JBBMEZ010000008">
    <property type="protein sequence ID" value="MEQ2469540.1"/>
    <property type="molecule type" value="Genomic_DNA"/>
</dbReference>
<dbReference type="Pfam" id="PF00404">
    <property type="entry name" value="Dockerin_1"/>
    <property type="match status" value="1"/>
</dbReference>
<dbReference type="CDD" id="cd14256">
    <property type="entry name" value="Dockerin_I"/>
    <property type="match status" value="1"/>
</dbReference>
<evidence type="ECO:0000313" key="3">
    <source>
        <dbReference type="EMBL" id="MEQ2469540.1"/>
    </source>
</evidence>
<sequence>MKRLISLAVAVMLITLLGVCRSRAYDEYNLTDLAACSSVKSDSNGKGGFVCAFSGNTVFSARLVPDFSAYNFSVGGRIRSVSQSGNYTYALVFDDAFTNKYSVYSLNLDNGNVSRNTFVDENFMTNSFSVTDNRIYYIKTDSLKSYVACRDFSSDKKSKITFSDNVNEVFNNNGKSYARLCDGSIYKLSQSSSTYVADTGELKNIYNAGINRVINKDGFIVSLSDNSRDYVSNATAENVSVSDGKIYSAVNYRLNLKTSQKTKSVSIPDRATAVVSYKNQCAVLLDNGTVQVFGSGDFEEKKTNGNEGSNDNHNSSKSDIQPNNSEYLFSDGIVYGIYSGETVADFKNKTSAENVYKADGTLTKSGKLKTGFTAVIDSKTYVIAVCGDVTGEGNVNSKDVTLLQKYLCDNAELDGAYLKAADFNLDGKVDNRDLVLISRQKN</sequence>
<comment type="caution">
    <text evidence="3">The sequence shown here is derived from an EMBL/GenBank/DDBJ whole genome shotgun (WGS) entry which is preliminary data.</text>
</comment>
<feature type="domain" description="Dockerin" evidence="2">
    <location>
        <begin position="382"/>
        <end position="442"/>
    </location>
</feature>
<dbReference type="InterPro" id="IPR002105">
    <property type="entry name" value="Dockerin_1_rpt"/>
</dbReference>
<keyword evidence="4" id="KW-1185">Reference proteome</keyword>
<name>A0ABV1F838_9FIRM</name>
<proteinExistence type="predicted"/>
<dbReference type="InterPro" id="IPR016134">
    <property type="entry name" value="Dockerin_dom"/>
</dbReference>
<dbReference type="SUPFAM" id="SSF82171">
    <property type="entry name" value="DPP6 N-terminal domain-like"/>
    <property type="match status" value="1"/>
</dbReference>
<dbReference type="Proteomes" id="UP001490816">
    <property type="component" value="Unassembled WGS sequence"/>
</dbReference>
<protein>
    <submittedName>
        <fullName evidence="3">Dockerin type I domain-containing protein</fullName>
    </submittedName>
</protein>
<feature type="compositionally biased region" description="Polar residues" evidence="1">
    <location>
        <begin position="305"/>
        <end position="322"/>
    </location>
</feature>
<evidence type="ECO:0000259" key="2">
    <source>
        <dbReference type="PROSITE" id="PS51766"/>
    </source>
</evidence>
<organism evidence="3 4">
    <name type="scientific">Ruminococcoides intestinale</name>
    <dbReference type="NCBI Taxonomy" id="3133162"/>
    <lineage>
        <taxon>Bacteria</taxon>
        <taxon>Bacillati</taxon>
        <taxon>Bacillota</taxon>
        <taxon>Clostridia</taxon>
        <taxon>Eubacteriales</taxon>
        <taxon>Oscillospiraceae</taxon>
        <taxon>Ruminococcoides</taxon>
    </lineage>
</organism>
<dbReference type="InterPro" id="IPR036439">
    <property type="entry name" value="Dockerin_dom_sf"/>
</dbReference>
<dbReference type="Gene3D" id="1.10.1330.10">
    <property type="entry name" value="Dockerin domain"/>
    <property type="match status" value="1"/>
</dbReference>
<evidence type="ECO:0000256" key="1">
    <source>
        <dbReference type="SAM" id="MobiDB-lite"/>
    </source>
</evidence>
<dbReference type="RefSeq" id="WP_151200298.1">
    <property type="nucleotide sequence ID" value="NZ_JBBMEZ010000008.1"/>
</dbReference>
<evidence type="ECO:0000313" key="4">
    <source>
        <dbReference type="Proteomes" id="UP001490816"/>
    </source>
</evidence>
<dbReference type="PROSITE" id="PS51766">
    <property type="entry name" value="DOCKERIN"/>
    <property type="match status" value="1"/>
</dbReference>